<reference evidence="2" key="1">
    <citation type="submission" date="2018-02" db="EMBL/GenBank/DDBJ databases">
        <title>Rhizophora mucronata_Transcriptome.</title>
        <authorList>
            <person name="Meera S.P."/>
            <person name="Sreeshan A."/>
            <person name="Augustine A."/>
        </authorList>
    </citation>
    <scope>NUCLEOTIDE SEQUENCE</scope>
    <source>
        <tissue evidence="2">Leaf</tissue>
    </source>
</reference>
<dbReference type="EMBL" id="GGEC01082227">
    <property type="protein sequence ID" value="MBX62711.1"/>
    <property type="molecule type" value="Transcribed_RNA"/>
</dbReference>
<feature type="compositionally biased region" description="Basic and acidic residues" evidence="1">
    <location>
        <begin position="1"/>
        <end position="28"/>
    </location>
</feature>
<dbReference type="AlphaFoldDB" id="A0A2P2Q6V5"/>
<organism evidence="2">
    <name type="scientific">Rhizophora mucronata</name>
    <name type="common">Asiatic mangrove</name>
    <dbReference type="NCBI Taxonomy" id="61149"/>
    <lineage>
        <taxon>Eukaryota</taxon>
        <taxon>Viridiplantae</taxon>
        <taxon>Streptophyta</taxon>
        <taxon>Embryophyta</taxon>
        <taxon>Tracheophyta</taxon>
        <taxon>Spermatophyta</taxon>
        <taxon>Magnoliopsida</taxon>
        <taxon>eudicotyledons</taxon>
        <taxon>Gunneridae</taxon>
        <taxon>Pentapetalae</taxon>
        <taxon>rosids</taxon>
        <taxon>fabids</taxon>
        <taxon>Malpighiales</taxon>
        <taxon>Rhizophoraceae</taxon>
        <taxon>Rhizophora</taxon>
    </lineage>
</organism>
<accession>A0A2P2Q6V5</accession>
<name>A0A2P2Q6V5_RHIMU</name>
<sequence length="40" mass="4726">MVEEHALDGCSKTHDGVTEKPKIHDQNSKTRKFRSSWWQQ</sequence>
<proteinExistence type="predicted"/>
<evidence type="ECO:0000256" key="1">
    <source>
        <dbReference type="SAM" id="MobiDB-lite"/>
    </source>
</evidence>
<evidence type="ECO:0000313" key="2">
    <source>
        <dbReference type="EMBL" id="MBX62711.1"/>
    </source>
</evidence>
<feature type="region of interest" description="Disordered" evidence="1">
    <location>
        <begin position="1"/>
        <end position="40"/>
    </location>
</feature>
<protein>
    <submittedName>
        <fullName evidence="2">Uncharacterized protein</fullName>
    </submittedName>
</protein>